<dbReference type="EMBL" id="JBHMDO010000009">
    <property type="protein sequence ID" value="MFB9325160.1"/>
    <property type="molecule type" value="Genomic_DNA"/>
</dbReference>
<dbReference type="Gene3D" id="3.40.50.300">
    <property type="entry name" value="P-loop containing nucleotide triphosphate hydrolases"/>
    <property type="match status" value="1"/>
</dbReference>
<dbReference type="PANTHER" id="PTHR44688:SF16">
    <property type="entry name" value="DNA-BINDING TRANSCRIPTIONAL ACTIVATOR DEVR_DOSR"/>
    <property type="match status" value="1"/>
</dbReference>
<dbReference type="PROSITE" id="PS50043">
    <property type="entry name" value="HTH_LUXR_2"/>
    <property type="match status" value="1"/>
</dbReference>
<sequence>MNVDGMRWEEGTGMPGWAAEIAFDEAEEAYLVGRGEERARFERFVRGESDEKRVWNLYGTGGVGKSTLLDAFRRQARRQGAAFYLLDSRDFVHTGGAFCRKMLELMRRSGGATDGDEEALREVVDGLNKLAKDRRVVVAIDTFEETGLLQEWLRDQFLRKLASGILVVLAGRHPLKGPWLLSPAWRERTLWMPVGHLERADVIDYARRCGIVSADQAEYVWERTQGHGLSLALAVSSALLGTEGPIGSVGWSSELASLWLKEVPDEELRTLVEAASLLRLFHQELLAYVVEREVNDEAFTRLTELSFVRKSAKGWRLHDLMRESTCGQLRERFPGKYGKLAARGVSYYAQIIRDDYRRRDVAAEVGELFYFIGDETIRASLNVTRTKAYTWEPMTAANVEEGLRYLERRRSEAAPVRQRGIDPATGALLEAHLTKEEMLYAIAGLDLAELLAIAPNAVLLMRNPEGDVHGLSAIIPIESRTLAYLEQDPFAGPYFRSLPKEARQALNVPGPEPAGWFIKSIDILDWNDSALMAEAASRMHGLMCAGKLFVTSPPPLAMFRQSHLGLGFELLADVTHCAYDGKTPTPTFVLDTRGEGLERFLADMLRRIGAELEPAGEAAVKEREAEELDKRQRLFDAYGLTEREREAVQFVLEDYSNVEIAGRMFVSEITVKKHLSSVYAKMGAKNRVQLIRAFLQSRDAQ</sequence>
<dbReference type="Gene3D" id="1.10.10.10">
    <property type="entry name" value="Winged helix-like DNA-binding domain superfamily/Winged helix DNA-binding domain"/>
    <property type="match status" value="1"/>
</dbReference>
<keyword evidence="2" id="KW-0238">DNA-binding</keyword>
<protein>
    <submittedName>
        <fullName evidence="5">LuxR C-terminal-related transcriptional regulator</fullName>
    </submittedName>
</protein>
<dbReference type="InterPro" id="IPR036388">
    <property type="entry name" value="WH-like_DNA-bd_sf"/>
</dbReference>
<dbReference type="SUPFAM" id="SSF46894">
    <property type="entry name" value="C-terminal effector domain of the bipartite response regulators"/>
    <property type="match status" value="1"/>
</dbReference>
<dbReference type="PRINTS" id="PR00038">
    <property type="entry name" value="HTHLUXR"/>
</dbReference>
<dbReference type="CDD" id="cd06170">
    <property type="entry name" value="LuxR_C_like"/>
    <property type="match status" value="1"/>
</dbReference>
<name>A0ABV5KIW3_9BACL</name>
<evidence type="ECO:0000256" key="3">
    <source>
        <dbReference type="ARBA" id="ARBA00023163"/>
    </source>
</evidence>
<dbReference type="InterPro" id="IPR027417">
    <property type="entry name" value="P-loop_NTPase"/>
</dbReference>
<reference evidence="5 6" key="1">
    <citation type="submission" date="2024-09" db="EMBL/GenBank/DDBJ databases">
        <authorList>
            <person name="Sun Q."/>
            <person name="Mori K."/>
        </authorList>
    </citation>
    <scope>NUCLEOTIDE SEQUENCE [LARGE SCALE GENOMIC DNA]</scope>
    <source>
        <strain evidence="5 6">TISTR 2452</strain>
    </source>
</reference>
<organism evidence="5 6">
    <name type="scientific">Paenibacillus aurantiacus</name>
    <dbReference type="NCBI Taxonomy" id="1936118"/>
    <lineage>
        <taxon>Bacteria</taxon>
        <taxon>Bacillati</taxon>
        <taxon>Bacillota</taxon>
        <taxon>Bacilli</taxon>
        <taxon>Bacillales</taxon>
        <taxon>Paenibacillaceae</taxon>
        <taxon>Paenibacillus</taxon>
    </lineage>
</organism>
<dbReference type="Pfam" id="PF13401">
    <property type="entry name" value="AAA_22"/>
    <property type="match status" value="1"/>
</dbReference>
<evidence type="ECO:0000259" key="4">
    <source>
        <dbReference type="PROSITE" id="PS50043"/>
    </source>
</evidence>
<keyword evidence="6" id="KW-1185">Reference proteome</keyword>
<dbReference type="Pfam" id="PF00196">
    <property type="entry name" value="GerE"/>
    <property type="match status" value="1"/>
</dbReference>
<evidence type="ECO:0000313" key="5">
    <source>
        <dbReference type="EMBL" id="MFB9325160.1"/>
    </source>
</evidence>
<dbReference type="InterPro" id="IPR049945">
    <property type="entry name" value="AAA_22"/>
</dbReference>
<dbReference type="RefSeq" id="WP_377490460.1">
    <property type="nucleotide sequence ID" value="NZ_JBHMDO010000009.1"/>
</dbReference>
<evidence type="ECO:0000256" key="2">
    <source>
        <dbReference type="ARBA" id="ARBA00023125"/>
    </source>
</evidence>
<dbReference type="Proteomes" id="UP001589747">
    <property type="component" value="Unassembled WGS sequence"/>
</dbReference>
<feature type="domain" description="HTH luxR-type" evidence="4">
    <location>
        <begin position="633"/>
        <end position="698"/>
    </location>
</feature>
<evidence type="ECO:0000313" key="6">
    <source>
        <dbReference type="Proteomes" id="UP001589747"/>
    </source>
</evidence>
<dbReference type="SMART" id="SM00421">
    <property type="entry name" value="HTH_LUXR"/>
    <property type="match status" value="1"/>
</dbReference>
<dbReference type="PROSITE" id="PS00622">
    <property type="entry name" value="HTH_LUXR_1"/>
    <property type="match status" value="1"/>
</dbReference>
<dbReference type="SUPFAM" id="SSF52540">
    <property type="entry name" value="P-loop containing nucleoside triphosphate hydrolases"/>
    <property type="match status" value="1"/>
</dbReference>
<dbReference type="InterPro" id="IPR000792">
    <property type="entry name" value="Tscrpt_reg_LuxR_C"/>
</dbReference>
<keyword evidence="3" id="KW-0804">Transcription</keyword>
<dbReference type="InterPro" id="IPR016032">
    <property type="entry name" value="Sig_transdc_resp-reg_C-effctor"/>
</dbReference>
<evidence type="ECO:0000256" key="1">
    <source>
        <dbReference type="ARBA" id="ARBA00023015"/>
    </source>
</evidence>
<keyword evidence="1" id="KW-0805">Transcription regulation</keyword>
<proteinExistence type="predicted"/>
<gene>
    <name evidence="5" type="ORF">ACFFSY_04415</name>
</gene>
<dbReference type="PANTHER" id="PTHR44688">
    <property type="entry name" value="DNA-BINDING TRANSCRIPTIONAL ACTIVATOR DEVR_DOSR"/>
    <property type="match status" value="1"/>
</dbReference>
<accession>A0ABV5KIW3</accession>
<comment type="caution">
    <text evidence="5">The sequence shown here is derived from an EMBL/GenBank/DDBJ whole genome shotgun (WGS) entry which is preliminary data.</text>
</comment>